<dbReference type="Proteomes" id="UP001642409">
    <property type="component" value="Unassembled WGS sequence"/>
</dbReference>
<dbReference type="AlphaFoldDB" id="A0AA86VRT7"/>
<dbReference type="EMBL" id="CATOUU010001157">
    <property type="protein sequence ID" value="CAI9974942.1"/>
    <property type="molecule type" value="Genomic_DNA"/>
</dbReference>
<proteinExistence type="predicted"/>
<protein>
    <submittedName>
        <fullName evidence="3">Hypothetical_protein</fullName>
    </submittedName>
</protein>
<comment type="caution">
    <text evidence="1">The sequence shown here is derived from an EMBL/GenBank/DDBJ whole genome shotgun (WGS) entry which is preliminary data.</text>
</comment>
<keyword evidence="5" id="KW-1185">Reference proteome</keyword>
<evidence type="ECO:0000313" key="5">
    <source>
        <dbReference type="Proteomes" id="UP001642409"/>
    </source>
</evidence>
<name>A0AA86VRT7_9EUKA</name>
<sequence>MKKTMKIQIDEHQTYANNVILQGVDQREIVYKGNDAFFDNQASTMQFNIPKDWSSAKKQEQLSKYQKKPELDPENIEQFVRRFSTDSLTLSQKLNSSTLTPRTRLRRQYFAKGDTSPLNNVSFEVRGSPPQGIECSLSNMSGVINASKEFDE</sequence>
<reference evidence="3 5" key="2">
    <citation type="submission" date="2024-07" db="EMBL/GenBank/DDBJ databases">
        <authorList>
            <person name="Akdeniz Z."/>
        </authorList>
    </citation>
    <scope>NUCLEOTIDE SEQUENCE [LARGE SCALE GENOMIC DNA]</scope>
</reference>
<dbReference type="EMBL" id="CAXDID020000265">
    <property type="protein sequence ID" value="CAL6066923.1"/>
    <property type="molecule type" value="Genomic_DNA"/>
</dbReference>
<dbReference type="EMBL" id="CAXDID020000265">
    <property type="protein sequence ID" value="CAL6066915.1"/>
    <property type="molecule type" value="Genomic_DNA"/>
</dbReference>
<accession>A0AA86VRT7</accession>
<evidence type="ECO:0000313" key="2">
    <source>
        <dbReference type="EMBL" id="CAI9974942.1"/>
    </source>
</evidence>
<gene>
    <name evidence="3" type="ORF">HINF_LOCUS52773</name>
    <name evidence="4" type="ORF">HINF_LOCUS52777</name>
    <name evidence="1" type="ORF">HINF_LOCUS62583</name>
    <name evidence="2" type="ORF">HINF_LOCUS62587</name>
</gene>
<reference evidence="1" key="1">
    <citation type="submission" date="2023-06" db="EMBL/GenBank/DDBJ databases">
        <authorList>
            <person name="Kurt Z."/>
        </authorList>
    </citation>
    <scope>NUCLEOTIDE SEQUENCE</scope>
</reference>
<evidence type="ECO:0000313" key="3">
    <source>
        <dbReference type="EMBL" id="CAL6066915.1"/>
    </source>
</evidence>
<organism evidence="1">
    <name type="scientific">Hexamita inflata</name>
    <dbReference type="NCBI Taxonomy" id="28002"/>
    <lineage>
        <taxon>Eukaryota</taxon>
        <taxon>Metamonada</taxon>
        <taxon>Diplomonadida</taxon>
        <taxon>Hexamitidae</taxon>
        <taxon>Hexamitinae</taxon>
        <taxon>Hexamita</taxon>
    </lineage>
</organism>
<evidence type="ECO:0000313" key="1">
    <source>
        <dbReference type="EMBL" id="CAI9974938.1"/>
    </source>
</evidence>
<dbReference type="EMBL" id="CATOUU010001157">
    <property type="protein sequence ID" value="CAI9974938.1"/>
    <property type="molecule type" value="Genomic_DNA"/>
</dbReference>
<evidence type="ECO:0000313" key="4">
    <source>
        <dbReference type="EMBL" id="CAL6066923.1"/>
    </source>
</evidence>